<sequence length="172" mass="18426">MKSSLRSRQEPRRVSNGVIISAMLLSLCVLSFVKARYCATPLGVLCASSFLRLSVEVEMVGTACGASFADAAVVRAGKAEDQLEEQMNASIRMQPEESSPARTLGGLSSAMLCSYMTASRRPPVSSPIPFLAIRIRATRVNSVSEVEALFELFKSISGLVIDDGLISSHVIV</sequence>
<evidence type="ECO:0000313" key="2">
    <source>
        <dbReference type="Proteomes" id="UP000007305"/>
    </source>
</evidence>
<reference evidence="1" key="3">
    <citation type="submission" date="2021-05" db="UniProtKB">
        <authorList>
            <consortium name="EnsemblPlants"/>
        </authorList>
    </citation>
    <scope>IDENTIFICATION</scope>
    <source>
        <strain evidence="1">cv. B73</strain>
    </source>
</reference>
<reference evidence="2" key="1">
    <citation type="submission" date="2015-12" db="EMBL/GenBank/DDBJ databases">
        <title>Update maize B73 reference genome by single molecule sequencing technologies.</title>
        <authorList>
            <consortium name="Maize Genome Sequencing Project"/>
            <person name="Ware D."/>
        </authorList>
    </citation>
    <scope>NUCLEOTIDE SEQUENCE [LARGE SCALE GENOMIC DNA]</scope>
    <source>
        <strain evidence="2">cv. B73</strain>
    </source>
</reference>
<name>A0A804N5L4_MAIZE</name>
<protein>
    <submittedName>
        <fullName evidence="1">Uncharacterized protein</fullName>
    </submittedName>
</protein>
<accession>A0A804N5L4</accession>
<dbReference type="Gramene" id="Zm00001eb136870_T001">
    <property type="protein sequence ID" value="Zm00001eb136870_P001"/>
    <property type="gene ID" value="Zm00001eb136870"/>
</dbReference>
<proteinExistence type="predicted"/>
<organism evidence="1 2">
    <name type="scientific">Zea mays</name>
    <name type="common">Maize</name>
    <dbReference type="NCBI Taxonomy" id="4577"/>
    <lineage>
        <taxon>Eukaryota</taxon>
        <taxon>Viridiplantae</taxon>
        <taxon>Streptophyta</taxon>
        <taxon>Embryophyta</taxon>
        <taxon>Tracheophyta</taxon>
        <taxon>Spermatophyta</taxon>
        <taxon>Magnoliopsida</taxon>
        <taxon>Liliopsida</taxon>
        <taxon>Poales</taxon>
        <taxon>Poaceae</taxon>
        <taxon>PACMAD clade</taxon>
        <taxon>Panicoideae</taxon>
        <taxon>Andropogonodae</taxon>
        <taxon>Andropogoneae</taxon>
        <taxon>Tripsacinae</taxon>
        <taxon>Zea</taxon>
    </lineage>
</organism>
<evidence type="ECO:0000313" key="1">
    <source>
        <dbReference type="EnsemblPlants" id="Zm00001eb136870_P001"/>
    </source>
</evidence>
<dbReference type="EnsemblPlants" id="Zm00001eb136870_T001">
    <property type="protein sequence ID" value="Zm00001eb136870_P001"/>
    <property type="gene ID" value="Zm00001eb136870"/>
</dbReference>
<dbReference type="Proteomes" id="UP000007305">
    <property type="component" value="Chromosome 3"/>
</dbReference>
<keyword evidence="2" id="KW-1185">Reference proteome</keyword>
<dbReference type="InParanoid" id="A0A804N5L4"/>
<reference evidence="1" key="2">
    <citation type="submission" date="2019-07" db="EMBL/GenBank/DDBJ databases">
        <authorList>
            <person name="Seetharam A."/>
            <person name="Woodhouse M."/>
            <person name="Cannon E."/>
        </authorList>
    </citation>
    <scope>NUCLEOTIDE SEQUENCE [LARGE SCALE GENOMIC DNA]</scope>
    <source>
        <strain evidence="1">cv. B73</strain>
    </source>
</reference>
<dbReference type="AlphaFoldDB" id="A0A804N5L4"/>